<dbReference type="PANTHER" id="PTHR37811">
    <property type="entry name" value="BLL5343 PROTEIN"/>
    <property type="match status" value="1"/>
</dbReference>
<evidence type="ECO:0000313" key="3">
    <source>
        <dbReference type="Proteomes" id="UP000531251"/>
    </source>
</evidence>
<feature type="domain" description="ABM" evidence="1">
    <location>
        <begin position="19"/>
        <end position="81"/>
    </location>
</feature>
<dbReference type="Proteomes" id="UP000531251">
    <property type="component" value="Unassembled WGS sequence"/>
</dbReference>
<organism evidence="2 3">
    <name type="scientific">Sphingomonas trueperi</name>
    <dbReference type="NCBI Taxonomy" id="53317"/>
    <lineage>
        <taxon>Bacteria</taxon>
        <taxon>Pseudomonadati</taxon>
        <taxon>Pseudomonadota</taxon>
        <taxon>Alphaproteobacteria</taxon>
        <taxon>Sphingomonadales</taxon>
        <taxon>Sphingomonadaceae</taxon>
        <taxon>Sphingomonas</taxon>
    </lineage>
</organism>
<keyword evidence="3" id="KW-1185">Reference proteome</keyword>
<proteinExistence type="predicted"/>
<dbReference type="GO" id="GO:0004497">
    <property type="term" value="F:monooxygenase activity"/>
    <property type="evidence" value="ECO:0007669"/>
    <property type="project" value="UniProtKB-KW"/>
</dbReference>
<dbReference type="Pfam" id="PF03992">
    <property type="entry name" value="ABM"/>
    <property type="match status" value="1"/>
</dbReference>
<dbReference type="InterPro" id="IPR052936">
    <property type="entry name" value="Jasmonate_Hydroxylase-like"/>
</dbReference>
<protein>
    <submittedName>
        <fullName evidence="2">Heme-degrading monooxygenase HmoA</fullName>
    </submittedName>
</protein>
<dbReference type="SUPFAM" id="SSF54909">
    <property type="entry name" value="Dimeric alpha+beta barrel"/>
    <property type="match status" value="1"/>
</dbReference>
<dbReference type="InterPro" id="IPR011008">
    <property type="entry name" value="Dimeric_a/b-barrel"/>
</dbReference>
<dbReference type="InterPro" id="IPR007138">
    <property type="entry name" value="ABM_dom"/>
</dbReference>
<accession>A0A7X5XVG1</accession>
<keyword evidence="2" id="KW-0560">Oxidoreductase</keyword>
<sequence>MGEDRTGQTAVLFVSKRTADDDAGYAEAAMAMDVLAAQQPGYRGVESQRGPAGVGITISYWADDASAAAWRDHPEHAAIRAKGRARWYEWYEVIVTRVERGYRWHRA</sequence>
<gene>
    <name evidence="2" type="ORF">GGR89_000374</name>
</gene>
<reference evidence="2 3" key="1">
    <citation type="submission" date="2020-03" db="EMBL/GenBank/DDBJ databases">
        <title>Genomic Encyclopedia of Type Strains, Phase IV (KMG-IV): sequencing the most valuable type-strain genomes for metagenomic binning, comparative biology and taxonomic classification.</title>
        <authorList>
            <person name="Goeker M."/>
        </authorList>
    </citation>
    <scope>NUCLEOTIDE SEQUENCE [LARGE SCALE GENOMIC DNA]</scope>
    <source>
        <strain evidence="2 3">DSM 7225</strain>
    </source>
</reference>
<dbReference type="EMBL" id="JAATJB010000001">
    <property type="protein sequence ID" value="NJB96082.1"/>
    <property type="molecule type" value="Genomic_DNA"/>
</dbReference>
<keyword evidence="2" id="KW-0503">Monooxygenase</keyword>
<comment type="caution">
    <text evidence="2">The sequence shown here is derived from an EMBL/GenBank/DDBJ whole genome shotgun (WGS) entry which is preliminary data.</text>
</comment>
<dbReference type="AlphaFoldDB" id="A0A7X5XVG1"/>
<evidence type="ECO:0000313" key="2">
    <source>
        <dbReference type="EMBL" id="NJB96082.1"/>
    </source>
</evidence>
<evidence type="ECO:0000259" key="1">
    <source>
        <dbReference type="Pfam" id="PF03992"/>
    </source>
</evidence>
<dbReference type="RefSeq" id="WP_125976966.1">
    <property type="nucleotide sequence ID" value="NZ_BAAADY010000001.1"/>
</dbReference>
<dbReference type="Gene3D" id="3.30.70.100">
    <property type="match status" value="1"/>
</dbReference>
<name>A0A7X5XVG1_9SPHN</name>
<dbReference type="PANTHER" id="PTHR37811:SF2">
    <property type="entry name" value="ABM DOMAIN-CONTAINING PROTEIN"/>
    <property type="match status" value="1"/>
</dbReference>